<comment type="function">
    <text evidence="3 6">Allows the formation of correctly charged Asn-tRNA(Asn) or Gln-tRNA(Gln) through the transamidation of misacylated Asp-tRNA(Asn) or Glu-tRNA(Gln) in organisms which lack either or both of asparaginyl-tRNA or glutaminyl-tRNA synthetases. The reaction takes place in the presence of glutamine and ATP through an activated phospho-Asp-tRNA(Asn) or phospho-Glu-tRNA(Gln).</text>
</comment>
<dbReference type="Pfam" id="PF02686">
    <property type="entry name" value="GatC"/>
    <property type="match status" value="1"/>
</dbReference>
<dbReference type="GO" id="GO:0006450">
    <property type="term" value="P:regulation of translational fidelity"/>
    <property type="evidence" value="ECO:0007669"/>
    <property type="project" value="InterPro"/>
</dbReference>
<keyword evidence="9" id="KW-1185">Reference proteome</keyword>
<evidence type="ECO:0000256" key="3">
    <source>
        <dbReference type="ARBA" id="ARBA00024799"/>
    </source>
</evidence>
<dbReference type="AlphaFoldDB" id="A0A1G9BAR6"/>
<dbReference type="GO" id="GO:0050566">
    <property type="term" value="F:asparaginyl-tRNA synthase (glutamine-hydrolyzing) activity"/>
    <property type="evidence" value="ECO:0007669"/>
    <property type="project" value="RHEA"/>
</dbReference>
<evidence type="ECO:0000256" key="1">
    <source>
        <dbReference type="ARBA" id="ARBA00010757"/>
    </source>
</evidence>
<dbReference type="EMBL" id="FNFL01000005">
    <property type="protein sequence ID" value="SDK36543.1"/>
    <property type="molecule type" value="Genomic_DNA"/>
</dbReference>
<keyword evidence="6" id="KW-0648">Protein biosynthesis</keyword>
<keyword evidence="6" id="KW-0547">Nucleotide-binding</keyword>
<dbReference type="PANTHER" id="PTHR15004">
    <property type="entry name" value="GLUTAMYL-TRNA(GLN) AMIDOTRANSFERASE SUBUNIT C, MITOCHONDRIAL"/>
    <property type="match status" value="1"/>
</dbReference>
<organism evidence="8 9">
    <name type="scientific">Sediminibacillus albus</name>
    <dbReference type="NCBI Taxonomy" id="407036"/>
    <lineage>
        <taxon>Bacteria</taxon>
        <taxon>Bacillati</taxon>
        <taxon>Bacillota</taxon>
        <taxon>Bacilli</taxon>
        <taxon>Bacillales</taxon>
        <taxon>Bacillaceae</taxon>
        <taxon>Sediminibacillus</taxon>
    </lineage>
</organism>
<reference evidence="8 9" key="1">
    <citation type="submission" date="2016-10" db="EMBL/GenBank/DDBJ databases">
        <authorList>
            <person name="de Groot N.N."/>
        </authorList>
    </citation>
    <scope>NUCLEOTIDE SEQUENCE [LARGE SCALE GENOMIC DNA]</scope>
    <source>
        <strain evidence="8 9">CGMCC 1.6502</strain>
    </source>
</reference>
<dbReference type="GO" id="GO:0070681">
    <property type="term" value="P:glutaminyl-tRNAGln biosynthesis via transamidation"/>
    <property type="evidence" value="ECO:0007669"/>
    <property type="project" value="TreeGrafter"/>
</dbReference>
<comment type="similarity">
    <text evidence="1 6">Belongs to the GatC family.</text>
</comment>
<protein>
    <recommendedName>
        <fullName evidence="6">Aspartyl/glutamyl-tRNA(Asn/Gln) amidotransferase subunit C</fullName>
        <shortName evidence="6">Asp/Glu-ADT subunit C</shortName>
        <ecNumber evidence="6">6.3.5.-</ecNumber>
    </recommendedName>
</protein>
<evidence type="ECO:0000313" key="8">
    <source>
        <dbReference type="EMBL" id="SDK36543.1"/>
    </source>
</evidence>
<dbReference type="OrthoDB" id="9813938at2"/>
<evidence type="ECO:0000256" key="2">
    <source>
        <dbReference type="ARBA" id="ARBA00011123"/>
    </source>
</evidence>
<dbReference type="GO" id="GO:0050567">
    <property type="term" value="F:glutaminyl-tRNA synthase (glutamine-hydrolyzing) activity"/>
    <property type="evidence" value="ECO:0007669"/>
    <property type="project" value="UniProtKB-UniRule"/>
</dbReference>
<dbReference type="InterPro" id="IPR003837">
    <property type="entry name" value="GatC"/>
</dbReference>
<name>A0A1G9BAR6_9BACI</name>
<feature type="compositionally biased region" description="Basic and acidic residues" evidence="7">
    <location>
        <begin position="73"/>
        <end position="87"/>
    </location>
</feature>
<evidence type="ECO:0000256" key="7">
    <source>
        <dbReference type="SAM" id="MobiDB-lite"/>
    </source>
</evidence>
<dbReference type="STRING" id="407036.SAMN05216243_2915"/>
<dbReference type="GO" id="GO:0006412">
    <property type="term" value="P:translation"/>
    <property type="evidence" value="ECO:0007669"/>
    <property type="project" value="UniProtKB-UniRule"/>
</dbReference>
<dbReference type="InterPro" id="IPR036113">
    <property type="entry name" value="Asp/Glu-ADT_sf_sub_c"/>
</dbReference>
<dbReference type="PANTHER" id="PTHR15004:SF0">
    <property type="entry name" value="GLUTAMYL-TRNA(GLN) AMIDOTRANSFERASE SUBUNIT C, MITOCHONDRIAL"/>
    <property type="match status" value="1"/>
</dbReference>
<accession>A0A1G9BAR6</accession>
<sequence>MSNISKEQVRHVAHLARLAISDEEVEKMTKQLDDIIHYAESLNELNTDDVEPTTHVLDLKNVMRKDQPRKWIDKEDALKNAPDKQDGQFRVPSILE</sequence>
<evidence type="ECO:0000256" key="4">
    <source>
        <dbReference type="ARBA" id="ARBA00047380"/>
    </source>
</evidence>
<dbReference type="NCBIfam" id="TIGR00135">
    <property type="entry name" value="gatC"/>
    <property type="match status" value="1"/>
</dbReference>
<comment type="subunit">
    <text evidence="2 6">Heterotrimer of A, B and C subunits.</text>
</comment>
<comment type="catalytic activity">
    <reaction evidence="5 6">
        <text>L-glutamyl-tRNA(Gln) + L-glutamine + ATP + H2O = L-glutaminyl-tRNA(Gln) + L-glutamate + ADP + phosphate + H(+)</text>
        <dbReference type="Rhea" id="RHEA:17521"/>
        <dbReference type="Rhea" id="RHEA-COMP:9681"/>
        <dbReference type="Rhea" id="RHEA-COMP:9684"/>
        <dbReference type="ChEBI" id="CHEBI:15377"/>
        <dbReference type="ChEBI" id="CHEBI:15378"/>
        <dbReference type="ChEBI" id="CHEBI:29985"/>
        <dbReference type="ChEBI" id="CHEBI:30616"/>
        <dbReference type="ChEBI" id="CHEBI:43474"/>
        <dbReference type="ChEBI" id="CHEBI:58359"/>
        <dbReference type="ChEBI" id="CHEBI:78520"/>
        <dbReference type="ChEBI" id="CHEBI:78521"/>
        <dbReference type="ChEBI" id="CHEBI:456216"/>
    </reaction>
</comment>
<dbReference type="HAMAP" id="MF_00122">
    <property type="entry name" value="GatC"/>
    <property type="match status" value="1"/>
</dbReference>
<dbReference type="SUPFAM" id="SSF141000">
    <property type="entry name" value="Glu-tRNAGln amidotransferase C subunit"/>
    <property type="match status" value="1"/>
</dbReference>
<dbReference type="RefSeq" id="WP_093215635.1">
    <property type="nucleotide sequence ID" value="NZ_FNFL01000005.1"/>
</dbReference>
<dbReference type="EC" id="6.3.5.-" evidence="6"/>
<evidence type="ECO:0000313" key="9">
    <source>
        <dbReference type="Proteomes" id="UP000198694"/>
    </source>
</evidence>
<proteinExistence type="inferred from homology"/>
<feature type="region of interest" description="Disordered" evidence="7">
    <location>
        <begin position="73"/>
        <end position="96"/>
    </location>
</feature>
<keyword evidence="6" id="KW-0436">Ligase</keyword>
<keyword evidence="6" id="KW-0067">ATP-binding</keyword>
<keyword evidence="8" id="KW-0808">Transferase</keyword>
<dbReference type="GO" id="GO:0016740">
    <property type="term" value="F:transferase activity"/>
    <property type="evidence" value="ECO:0007669"/>
    <property type="project" value="UniProtKB-KW"/>
</dbReference>
<dbReference type="GO" id="GO:0005524">
    <property type="term" value="F:ATP binding"/>
    <property type="evidence" value="ECO:0007669"/>
    <property type="project" value="UniProtKB-KW"/>
</dbReference>
<dbReference type="Gene3D" id="1.10.20.60">
    <property type="entry name" value="Glu-tRNAGln amidotransferase C subunit, N-terminal domain"/>
    <property type="match status" value="1"/>
</dbReference>
<comment type="catalytic activity">
    <reaction evidence="4 6">
        <text>L-aspartyl-tRNA(Asn) + L-glutamine + ATP + H2O = L-asparaginyl-tRNA(Asn) + L-glutamate + ADP + phosphate + 2 H(+)</text>
        <dbReference type="Rhea" id="RHEA:14513"/>
        <dbReference type="Rhea" id="RHEA-COMP:9674"/>
        <dbReference type="Rhea" id="RHEA-COMP:9677"/>
        <dbReference type="ChEBI" id="CHEBI:15377"/>
        <dbReference type="ChEBI" id="CHEBI:15378"/>
        <dbReference type="ChEBI" id="CHEBI:29985"/>
        <dbReference type="ChEBI" id="CHEBI:30616"/>
        <dbReference type="ChEBI" id="CHEBI:43474"/>
        <dbReference type="ChEBI" id="CHEBI:58359"/>
        <dbReference type="ChEBI" id="CHEBI:78515"/>
        <dbReference type="ChEBI" id="CHEBI:78516"/>
        <dbReference type="ChEBI" id="CHEBI:456216"/>
    </reaction>
</comment>
<dbReference type="Proteomes" id="UP000198694">
    <property type="component" value="Unassembled WGS sequence"/>
</dbReference>
<gene>
    <name evidence="6" type="primary">gatC</name>
    <name evidence="8" type="ORF">SAMN05216243_2915</name>
</gene>
<evidence type="ECO:0000256" key="6">
    <source>
        <dbReference type="HAMAP-Rule" id="MF_00122"/>
    </source>
</evidence>
<evidence type="ECO:0000256" key="5">
    <source>
        <dbReference type="ARBA" id="ARBA00047913"/>
    </source>
</evidence>